<evidence type="ECO:0008006" key="2">
    <source>
        <dbReference type="Google" id="ProtNLM"/>
    </source>
</evidence>
<dbReference type="Gene3D" id="3.60.10.10">
    <property type="entry name" value="Endonuclease/exonuclease/phosphatase"/>
    <property type="match status" value="1"/>
</dbReference>
<evidence type="ECO:0000313" key="1">
    <source>
        <dbReference type="EMBL" id="VFU60973.1"/>
    </source>
</evidence>
<dbReference type="AlphaFoldDB" id="A0A6N2N2Q5"/>
<organism evidence="1">
    <name type="scientific">Salix viminalis</name>
    <name type="common">Common osier</name>
    <name type="synonym">Basket willow</name>
    <dbReference type="NCBI Taxonomy" id="40686"/>
    <lineage>
        <taxon>Eukaryota</taxon>
        <taxon>Viridiplantae</taxon>
        <taxon>Streptophyta</taxon>
        <taxon>Embryophyta</taxon>
        <taxon>Tracheophyta</taxon>
        <taxon>Spermatophyta</taxon>
        <taxon>Magnoliopsida</taxon>
        <taxon>eudicotyledons</taxon>
        <taxon>Gunneridae</taxon>
        <taxon>Pentapetalae</taxon>
        <taxon>rosids</taxon>
        <taxon>fabids</taxon>
        <taxon>Malpighiales</taxon>
        <taxon>Salicaceae</taxon>
        <taxon>Saliceae</taxon>
        <taxon>Salix</taxon>
    </lineage>
</organism>
<accession>A0A6N2N2Q5</accession>
<proteinExistence type="predicted"/>
<dbReference type="EMBL" id="CAADRP010002085">
    <property type="protein sequence ID" value="VFU60973.1"/>
    <property type="molecule type" value="Genomic_DNA"/>
</dbReference>
<dbReference type="PANTHER" id="PTHR33710:SF77">
    <property type="entry name" value="DNASE I-LIKE SUPERFAMILY PROTEIN"/>
    <property type="match status" value="1"/>
</dbReference>
<name>A0A6N2N2Q5_SALVM</name>
<protein>
    <recommendedName>
        <fullName evidence="2">Endonuclease/exonuclease/phosphatase domain-containing protein</fullName>
    </recommendedName>
</protein>
<dbReference type="InterPro" id="IPR036691">
    <property type="entry name" value="Endo/exonu/phosph_ase_sf"/>
</dbReference>
<reference evidence="1" key="1">
    <citation type="submission" date="2019-03" db="EMBL/GenBank/DDBJ databases">
        <authorList>
            <person name="Mank J."/>
            <person name="Almeida P."/>
        </authorList>
    </citation>
    <scope>NUCLEOTIDE SEQUENCE</scope>
    <source>
        <strain evidence="1">78183</strain>
    </source>
</reference>
<dbReference type="SUPFAM" id="SSF56219">
    <property type="entry name" value="DNase I-like"/>
    <property type="match status" value="1"/>
</dbReference>
<gene>
    <name evidence="1" type="ORF">SVIM_LOCUS454174</name>
</gene>
<dbReference type="PANTHER" id="PTHR33710">
    <property type="entry name" value="BNAC02G09200D PROTEIN"/>
    <property type="match status" value="1"/>
</dbReference>
<sequence>MEKPKATTSYVGQRTQVQQREFRTYHEMYRNVTNRNHTPQIQAHISEPPDNEIGIKRGDEMGDEGEAMEVVIEPGEEMRMVEGMSHTEPSETEEEMMVDKGAGSREFCAVMKDLRKTHNFHIMAIVEPRVSGVKADKIVEQLNFESSCRVEAQGMSGGSNEKWLFTVVYANPNAILKKQCFEEVAKLASGVRLPWMVIGDFNEILMADEKIRGAAVDNQRCYHFARWVQECQLIDLGSKGPKFTWRGGCRNDVLVLPRYKSDHHPILVELKEMGTRISNSERPFRFEAAWIHHNEFAKFLEVNWETATKISPL</sequence>